<proteinExistence type="predicted"/>
<name>A0A286FXY6_9BACT</name>
<gene>
    <name evidence="1" type="ORF">SAMN06269250_2503</name>
</gene>
<dbReference type="AlphaFoldDB" id="A0A286FXY6"/>
<organism evidence="1 2">
    <name type="scientific">Spirosoma fluviale</name>
    <dbReference type="NCBI Taxonomy" id="1597977"/>
    <lineage>
        <taxon>Bacteria</taxon>
        <taxon>Pseudomonadati</taxon>
        <taxon>Bacteroidota</taxon>
        <taxon>Cytophagia</taxon>
        <taxon>Cytophagales</taxon>
        <taxon>Cytophagaceae</taxon>
        <taxon>Spirosoma</taxon>
    </lineage>
</organism>
<dbReference type="EMBL" id="OCNH01000002">
    <property type="protein sequence ID" value="SOD88110.1"/>
    <property type="molecule type" value="Genomic_DNA"/>
</dbReference>
<evidence type="ECO:0000313" key="2">
    <source>
        <dbReference type="Proteomes" id="UP000219452"/>
    </source>
</evidence>
<dbReference type="Proteomes" id="UP000219452">
    <property type="component" value="Unassembled WGS sequence"/>
</dbReference>
<sequence length="44" mass="5313">MFHQSLFRQKFNKLRSEVKKTFCFFTIYLDGQTKAIKKLTNVLN</sequence>
<evidence type="ECO:0000313" key="1">
    <source>
        <dbReference type="EMBL" id="SOD88110.1"/>
    </source>
</evidence>
<protein>
    <submittedName>
        <fullName evidence="1">Uncharacterized protein</fullName>
    </submittedName>
</protein>
<keyword evidence="2" id="KW-1185">Reference proteome</keyword>
<reference evidence="2" key="1">
    <citation type="submission" date="2017-09" db="EMBL/GenBank/DDBJ databases">
        <authorList>
            <person name="Varghese N."/>
            <person name="Submissions S."/>
        </authorList>
    </citation>
    <scope>NUCLEOTIDE SEQUENCE [LARGE SCALE GENOMIC DNA]</scope>
    <source>
        <strain evidence="2">DSM 29961</strain>
    </source>
</reference>
<accession>A0A286FXY6</accession>